<dbReference type="KEGG" id="nce:NCER_100873"/>
<dbReference type="PANTHER" id="PTHR12302">
    <property type="entry name" value="EBNA2 BINDING PROTEIN P100"/>
    <property type="match status" value="1"/>
</dbReference>
<evidence type="ECO:0000256" key="4">
    <source>
        <dbReference type="ARBA" id="ARBA00022801"/>
    </source>
</evidence>
<sequence>MIMKLNLFILFIKFLFVLPILIIPSFNMQIEINKAQGIAIIVILIIVFILIYIWKKSARITTIQDLPRRCSGIKLSGIVTYISDGDGFHFFHTPFFRSAQYKSSDPKLKIRLGCIDAPEIRYFNVAAQPLSKESKDYLSTLILHKKVKLEILGVDRYDRILAIVYLKRLCFNTNVNIEMLKSGLACVYSGKDEIFGNYKDLFIEVENTAKKNKKGIWGLNNMILPMDYKKMRRKETEI</sequence>
<dbReference type="Pfam" id="PF00565">
    <property type="entry name" value="SNase"/>
    <property type="match status" value="1"/>
</dbReference>
<proteinExistence type="inferred from homology"/>
<evidence type="ECO:0000313" key="9">
    <source>
        <dbReference type="Proteomes" id="UP000009082"/>
    </source>
</evidence>
<dbReference type="SUPFAM" id="SSF50199">
    <property type="entry name" value="Staphylococcal nuclease"/>
    <property type="match status" value="1"/>
</dbReference>
<accession>C4V8P0</accession>
<dbReference type="GO" id="GO:0004519">
    <property type="term" value="F:endonuclease activity"/>
    <property type="evidence" value="ECO:0007669"/>
    <property type="project" value="UniProtKB-KW"/>
</dbReference>
<dbReference type="HOGENOM" id="CLU_046484_0_0_1"/>
<dbReference type="STRING" id="578460.C4V8P0"/>
<dbReference type="PANTHER" id="PTHR12302:SF3">
    <property type="entry name" value="SERINE_THREONINE-PROTEIN KINASE 31"/>
    <property type="match status" value="1"/>
</dbReference>
<dbReference type="Gene3D" id="2.40.50.90">
    <property type="match status" value="1"/>
</dbReference>
<evidence type="ECO:0000313" key="8">
    <source>
        <dbReference type="EMBL" id="EEQ82418.1"/>
    </source>
</evidence>
<evidence type="ECO:0000256" key="5">
    <source>
        <dbReference type="ARBA" id="ARBA00022837"/>
    </source>
</evidence>
<dbReference type="InterPro" id="IPR016071">
    <property type="entry name" value="Staphylococal_nuclease_OB-fold"/>
</dbReference>
<organism evidence="9">
    <name type="scientific">Vairimorpha ceranae (strain BRL01)</name>
    <name type="common">Microsporidian parasite</name>
    <name type="synonym">Nosema ceranae</name>
    <dbReference type="NCBI Taxonomy" id="578460"/>
    <lineage>
        <taxon>Eukaryota</taxon>
        <taxon>Fungi</taxon>
        <taxon>Fungi incertae sedis</taxon>
        <taxon>Microsporidia</taxon>
        <taxon>Nosematidae</taxon>
        <taxon>Vairimorpha</taxon>
    </lineage>
</organism>
<dbReference type="Proteomes" id="UP000009082">
    <property type="component" value="Unassembled WGS sequence"/>
</dbReference>
<evidence type="ECO:0000256" key="1">
    <source>
        <dbReference type="ARBA" id="ARBA00005435"/>
    </source>
</evidence>
<name>C4V8P0_VAIC1</name>
<keyword evidence="2" id="KW-0540">Nuclease</keyword>
<evidence type="ECO:0000256" key="6">
    <source>
        <dbReference type="SAM" id="Phobius"/>
    </source>
</evidence>
<reference evidence="9" key="1">
    <citation type="journal article" date="2009" name="PLoS Pathog.">
        <title>Genomic analyses of the microsporidian Nosema ceranae, an emergent pathogen of honey bees.</title>
        <authorList>
            <person name="Cornman R.S."/>
            <person name="Chen Y.P."/>
            <person name="Schatz M.C."/>
            <person name="Street C."/>
            <person name="Zhao Y."/>
            <person name="Desany B."/>
            <person name="Egholm M."/>
            <person name="Hutchison S."/>
            <person name="Pettis J.S."/>
            <person name="Lipkin W.I."/>
            <person name="Evans J.D."/>
        </authorList>
    </citation>
    <scope>NUCLEOTIDE SEQUENCE [LARGE SCALE GENOMIC DNA]</scope>
    <source>
        <strain evidence="9">BRL01</strain>
    </source>
</reference>
<keyword evidence="6" id="KW-0812">Transmembrane</keyword>
<keyword evidence="4" id="KW-0378">Hydrolase</keyword>
<dbReference type="GO" id="GO:0005737">
    <property type="term" value="C:cytoplasm"/>
    <property type="evidence" value="ECO:0007669"/>
    <property type="project" value="TreeGrafter"/>
</dbReference>
<dbReference type="EMBL" id="ACOL01000060">
    <property type="protein sequence ID" value="EEQ82418.1"/>
    <property type="molecule type" value="Genomic_DNA"/>
</dbReference>
<feature type="domain" description="TNase-like" evidence="7">
    <location>
        <begin position="73"/>
        <end position="219"/>
    </location>
</feature>
<keyword evidence="5" id="KW-0106">Calcium</keyword>
<dbReference type="InParanoid" id="C4V8P0"/>
<feature type="transmembrane region" description="Helical" evidence="6">
    <location>
        <begin position="7"/>
        <end position="26"/>
    </location>
</feature>
<feature type="transmembrane region" description="Helical" evidence="6">
    <location>
        <begin position="38"/>
        <end position="54"/>
    </location>
</feature>
<evidence type="ECO:0000259" key="7">
    <source>
        <dbReference type="PROSITE" id="PS50830"/>
    </source>
</evidence>
<comment type="similarity">
    <text evidence="1">Belongs to the LCL3 family.</text>
</comment>
<keyword evidence="3" id="KW-0255">Endonuclease</keyword>
<dbReference type="VEuPathDB" id="MicrosporidiaDB:NCER_100873"/>
<protein>
    <recommendedName>
        <fullName evidence="7">TNase-like domain-containing protein</fullName>
    </recommendedName>
</protein>
<dbReference type="OrthoDB" id="430293at2759"/>
<evidence type="ECO:0000256" key="2">
    <source>
        <dbReference type="ARBA" id="ARBA00022722"/>
    </source>
</evidence>
<dbReference type="InterPro" id="IPR035437">
    <property type="entry name" value="SNase_OB-fold_sf"/>
</dbReference>
<keyword evidence="6" id="KW-0472">Membrane</keyword>
<dbReference type="AlphaFoldDB" id="C4V8P0"/>
<keyword evidence="6" id="KW-1133">Transmembrane helix</keyword>
<gene>
    <name evidence="8" type="ORF">NCER_100873</name>
</gene>
<dbReference type="OMA" id="PWLANGD"/>
<dbReference type="SMART" id="SM00318">
    <property type="entry name" value="SNc"/>
    <property type="match status" value="1"/>
</dbReference>
<dbReference type="PROSITE" id="PS50830">
    <property type="entry name" value="TNASE_3"/>
    <property type="match status" value="1"/>
</dbReference>
<evidence type="ECO:0000256" key="3">
    <source>
        <dbReference type="ARBA" id="ARBA00022759"/>
    </source>
</evidence>
<dbReference type="FunCoup" id="C4V8P0">
    <property type="interactions" value="1"/>
</dbReference>
<dbReference type="GO" id="GO:0016787">
    <property type="term" value="F:hydrolase activity"/>
    <property type="evidence" value="ECO:0007669"/>
    <property type="project" value="UniProtKB-KW"/>
</dbReference>